<name>A0AC61QWZ7_9FIRM</name>
<reference evidence="1" key="1">
    <citation type="submission" date="2019-04" db="EMBL/GenBank/DDBJ databases">
        <title>Microbes associate with the intestines of laboratory mice.</title>
        <authorList>
            <person name="Navarre W."/>
            <person name="Wong E."/>
            <person name="Huang K."/>
            <person name="Tropini C."/>
            <person name="Ng K."/>
            <person name="Yu B."/>
        </authorList>
    </citation>
    <scope>NUCLEOTIDE SEQUENCE</scope>
    <source>
        <strain evidence="1">NM72_1-8</strain>
    </source>
</reference>
<organism evidence="1 2">
    <name type="scientific">Hominisplanchenecus murintestinalis</name>
    <dbReference type="NCBI Taxonomy" id="2941517"/>
    <lineage>
        <taxon>Bacteria</taxon>
        <taxon>Bacillati</taxon>
        <taxon>Bacillota</taxon>
        <taxon>Clostridia</taxon>
        <taxon>Lachnospirales</taxon>
        <taxon>Lachnospiraceae</taxon>
        <taxon>Hominisplanchenecus</taxon>
    </lineage>
</organism>
<proteinExistence type="predicted"/>
<protein>
    <submittedName>
        <fullName evidence="1">(2Fe-2S)-binding protein</fullName>
    </submittedName>
</protein>
<dbReference type="EMBL" id="SRZB01000031">
    <property type="protein sequence ID" value="TGX97470.1"/>
    <property type="molecule type" value="Genomic_DNA"/>
</dbReference>
<gene>
    <name evidence="1" type="ORF">E5357_12515</name>
</gene>
<accession>A0AC61QWZ7</accession>
<sequence length="58" mass="6395">MNGNHIVCACNGTTAAQIEKAVKEGARTFEEVQEKLRVGVQCVKCKDLVKLLIDSYLE</sequence>
<keyword evidence="2" id="KW-1185">Reference proteome</keyword>
<evidence type="ECO:0000313" key="2">
    <source>
        <dbReference type="Proteomes" id="UP000307720"/>
    </source>
</evidence>
<dbReference type="Proteomes" id="UP000307720">
    <property type="component" value="Unassembled WGS sequence"/>
</dbReference>
<evidence type="ECO:0000313" key="1">
    <source>
        <dbReference type="EMBL" id="TGX97470.1"/>
    </source>
</evidence>
<comment type="caution">
    <text evidence="1">The sequence shown here is derived from an EMBL/GenBank/DDBJ whole genome shotgun (WGS) entry which is preliminary data.</text>
</comment>